<evidence type="ECO:0000256" key="4">
    <source>
        <dbReference type="ARBA" id="ARBA00022801"/>
    </source>
</evidence>
<feature type="compositionally biased region" description="Basic and acidic residues" evidence="10">
    <location>
        <begin position="609"/>
        <end position="630"/>
    </location>
</feature>
<evidence type="ECO:0000256" key="5">
    <source>
        <dbReference type="ARBA" id="ARBA00022839"/>
    </source>
</evidence>
<dbReference type="OrthoDB" id="18193at2759"/>
<dbReference type="SMART" id="SM00474">
    <property type="entry name" value="35EXOc"/>
    <property type="match status" value="1"/>
</dbReference>
<dbReference type="GO" id="GO:0005634">
    <property type="term" value="C:nucleus"/>
    <property type="evidence" value="ECO:0007669"/>
    <property type="project" value="UniProtKB-SubCell"/>
</dbReference>
<dbReference type="GO" id="GO:0046872">
    <property type="term" value="F:metal ion binding"/>
    <property type="evidence" value="ECO:0007669"/>
    <property type="project" value="UniProtKB-KW"/>
</dbReference>
<name>A0A316YFM0_9BASI</name>
<dbReference type="Pfam" id="PF01612">
    <property type="entry name" value="DNA_pol_A_exo1"/>
    <property type="match status" value="1"/>
</dbReference>
<protein>
    <recommendedName>
        <fullName evidence="8">3'-5' exonuclease</fullName>
    </recommendedName>
    <alternativeName>
        <fullName evidence="9">Werner Syndrome-like exonuclease</fullName>
    </alternativeName>
</protein>
<evidence type="ECO:0000313" key="12">
    <source>
        <dbReference type="EMBL" id="PWN88350.1"/>
    </source>
</evidence>
<feature type="compositionally biased region" description="Basic and acidic residues" evidence="10">
    <location>
        <begin position="753"/>
        <end position="765"/>
    </location>
</feature>
<dbReference type="InParanoid" id="A0A316YFM0"/>
<evidence type="ECO:0000256" key="8">
    <source>
        <dbReference type="ARBA" id="ARBA00040531"/>
    </source>
</evidence>
<dbReference type="SUPFAM" id="SSF53098">
    <property type="entry name" value="Ribonuclease H-like"/>
    <property type="match status" value="1"/>
</dbReference>
<evidence type="ECO:0000256" key="7">
    <source>
        <dbReference type="ARBA" id="ARBA00023242"/>
    </source>
</evidence>
<proteinExistence type="predicted"/>
<dbReference type="InterPro" id="IPR012337">
    <property type="entry name" value="RNaseH-like_sf"/>
</dbReference>
<evidence type="ECO:0000256" key="2">
    <source>
        <dbReference type="ARBA" id="ARBA00022722"/>
    </source>
</evidence>
<dbReference type="STRING" id="215250.A0A316YFM0"/>
<dbReference type="AlphaFoldDB" id="A0A316YFM0"/>
<dbReference type="GO" id="GO:0006139">
    <property type="term" value="P:nucleobase-containing compound metabolic process"/>
    <property type="evidence" value="ECO:0007669"/>
    <property type="project" value="InterPro"/>
</dbReference>
<dbReference type="CDD" id="cd06141">
    <property type="entry name" value="WRN_exo"/>
    <property type="match status" value="1"/>
</dbReference>
<feature type="compositionally biased region" description="Basic residues" evidence="10">
    <location>
        <begin position="256"/>
        <end position="266"/>
    </location>
</feature>
<feature type="domain" description="3'-5' exonuclease" evidence="11">
    <location>
        <begin position="411"/>
        <end position="592"/>
    </location>
</feature>
<evidence type="ECO:0000256" key="6">
    <source>
        <dbReference type="ARBA" id="ARBA00022842"/>
    </source>
</evidence>
<evidence type="ECO:0000259" key="11">
    <source>
        <dbReference type="SMART" id="SM00474"/>
    </source>
</evidence>
<dbReference type="PANTHER" id="PTHR13620:SF109">
    <property type="entry name" value="3'-5' EXONUCLEASE"/>
    <property type="match status" value="1"/>
</dbReference>
<dbReference type="GeneID" id="37041998"/>
<feature type="region of interest" description="Disordered" evidence="10">
    <location>
        <begin position="137"/>
        <end position="156"/>
    </location>
</feature>
<dbReference type="Gene3D" id="3.30.420.10">
    <property type="entry name" value="Ribonuclease H-like superfamily/Ribonuclease H"/>
    <property type="match status" value="1"/>
</dbReference>
<comment type="subcellular location">
    <subcellularLocation>
        <location evidence="1">Nucleus</location>
    </subcellularLocation>
</comment>
<feature type="region of interest" description="Disordered" evidence="10">
    <location>
        <begin position="595"/>
        <end position="765"/>
    </location>
</feature>
<feature type="compositionally biased region" description="Polar residues" evidence="10">
    <location>
        <begin position="267"/>
        <end position="278"/>
    </location>
</feature>
<keyword evidence="6" id="KW-0460">Magnesium</keyword>
<keyword evidence="3" id="KW-0479">Metal-binding</keyword>
<feature type="compositionally biased region" description="Low complexity" evidence="10">
    <location>
        <begin position="665"/>
        <end position="677"/>
    </location>
</feature>
<dbReference type="InterPro" id="IPR002562">
    <property type="entry name" value="3'-5'_exonuclease_dom"/>
</dbReference>
<evidence type="ECO:0000256" key="3">
    <source>
        <dbReference type="ARBA" id="ARBA00022723"/>
    </source>
</evidence>
<evidence type="ECO:0000256" key="9">
    <source>
        <dbReference type="ARBA" id="ARBA00042761"/>
    </source>
</evidence>
<reference evidence="12 13" key="1">
    <citation type="journal article" date="2018" name="Mol. Biol. Evol.">
        <title>Broad Genomic Sampling Reveals a Smut Pathogenic Ancestry of the Fungal Clade Ustilaginomycotina.</title>
        <authorList>
            <person name="Kijpornyongpan T."/>
            <person name="Mondo S.J."/>
            <person name="Barry K."/>
            <person name="Sandor L."/>
            <person name="Lee J."/>
            <person name="Lipzen A."/>
            <person name="Pangilinan J."/>
            <person name="LaButti K."/>
            <person name="Hainaut M."/>
            <person name="Henrissat B."/>
            <person name="Grigoriev I.V."/>
            <person name="Spatafora J.W."/>
            <person name="Aime M.C."/>
        </authorList>
    </citation>
    <scope>NUCLEOTIDE SEQUENCE [LARGE SCALE GENOMIC DNA]</scope>
    <source>
        <strain evidence="12 13">MCA 4198</strain>
    </source>
</reference>
<dbReference type="Proteomes" id="UP000245768">
    <property type="component" value="Unassembled WGS sequence"/>
</dbReference>
<dbReference type="InterPro" id="IPR036397">
    <property type="entry name" value="RNaseH_sf"/>
</dbReference>
<dbReference type="InterPro" id="IPR051132">
    <property type="entry name" value="3-5_Exonuclease_domain"/>
</dbReference>
<dbReference type="PANTHER" id="PTHR13620">
    <property type="entry name" value="3-5 EXONUCLEASE"/>
    <property type="match status" value="1"/>
</dbReference>
<sequence length="878" mass="95986">MLCRSRPWTLCRAVASIPGKTLVPIPFASSSSMAHYASGPFASVSCADIETPKPGLPPAFDWHKSGGTLAFDDDLDELLLSVPEEALDSQSYLTRPSSRSSSVEEIGAELKKPGRRAGIADQSGDAAAAAAAAAAKGRPSAAYARSEDATLASKTGQKARNFDVVEISDDEKENLVARSPSPAFLSSQLADIHVPARLAPAHRRASSSTARGEPSSKGSSSGARGKSTFIPGIAWLERRWNVGDLIRFGDERKHNMQVHRGTKKPKLSQSYSTQPTVEMNKSLAEQTIERLTSPSKKDKTRSLRESGAVEIETAVTTPTVTASTKMTATGLTYAGRSSTFREKRAAALRRERERQQLEKDYATYSYKRPAGFIESMKKDEEQLERERQEANPTAEPTKARVAVPTHASPVLILASTAEAIDEALEPIPNGTPLSFDMEWPAVFKAGQMSKTGLIQIAAPSRIVVCQVDHLEKLPKHLVRLIEDGETIKCGVAISGDFSKLRSDFGQDVTPRNVVELSTLAKLAEPDRWAGHATHIALRDLTRIYLRRKLDKDSNVRMSNWAIKVLSEQQLDYAASDVYVGLEILFSLAKHIDQLNRTTDSPPSTFTSEDVSKALRRSRTDARPRVVDKRPSASRTQEAEAAIEKEKVEPDDVAAASKADERAEKTATSSGKAKATTKNMLTPTSPDSKSDEKKSTELLTSKAAATKKTPSYKGAVKSKETKSAVTSVEATKSAAKTRKETSDLPAEETLASEGKVDSEEKKTAEEHSETCKEWKFSRRHREALQHFRAGLDFAAVGAKMRTPPLRRPTIATYIVHTLQFGGERLDEDEVKRFSEEMNVGLGVIRYKYSNLLKKQGVDFGETSTLVPTQHQTHSKLAES</sequence>
<evidence type="ECO:0000313" key="13">
    <source>
        <dbReference type="Proteomes" id="UP000245768"/>
    </source>
</evidence>
<keyword evidence="2" id="KW-0540">Nuclease</keyword>
<evidence type="ECO:0000256" key="10">
    <source>
        <dbReference type="SAM" id="MobiDB-lite"/>
    </source>
</evidence>
<evidence type="ECO:0000256" key="1">
    <source>
        <dbReference type="ARBA" id="ARBA00004123"/>
    </source>
</evidence>
<keyword evidence="13" id="KW-1185">Reference proteome</keyword>
<feature type="compositionally biased region" description="Low complexity" evidence="10">
    <location>
        <begin position="210"/>
        <end position="225"/>
    </location>
</feature>
<dbReference type="RefSeq" id="XP_025375548.1">
    <property type="nucleotide sequence ID" value="XM_025520082.1"/>
</dbReference>
<accession>A0A316YFM0</accession>
<feature type="compositionally biased region" description="Polar residues" evidence="10">
    <location>
        <begin position="595"/>
        <end position="608"/>
    </location>
</feature>
<feature type="region of interest" description="Disordered" evidence="10">
    <location>
        <begin position="379"/>
        <end position="401"/>
    </location>
</feature>
<keyword evidence="5" id="KW-0269">Exonuclease</keyword>
<feature type="region of interest" description="Disordered" evidence="10">
    <location>
        <begin position="256"/>
        <end position="278"/>
    </location>
</feature>
<keyword evidence="7" id="KW-0539">Nucleus</keyword>
<dbReference type="GO" id="GO:0008408">
    <property type="term" value="F:3'-5' exonuclease activity"/>
    <property type="evidence" value="ECO:0007669"/>
    <property type="project" value="InterPro"/>
</dbReference>
<dbReference type="EMBL" id="KZ819638">
    <property type="protein sequence ID" value="PWN88350.1"/>
    <property type="molecule type" value="Genomic_DNA"/>
</dbReference>
<gene>
    <name evidence="12" type="ORF">FA10DRAFT_261741</name>
</gene>
<dbReference type="GO" id="GO:0003676">
    <property type="term" value="F:nucleic acid binding"/>
    <property type="evidence" value="ECO:0007669"/>
    <property type="project" value="InterPro"/>
</dbReference>
<organism evidence="12 13">
    <name type="scientific">Acaromyces ingoldii</name>
    <dbReference type="NCBI Taxonomy" id="215250"/>
    <lineage>
        <taxon>Eukaryota</taxon>
        <taxon>Fungi</taxon>
        <taxon>Dikarya</taxon>
        <taxon>Basidiomycota</taxon>
        <taxon>Ustilaginomycotina</taxon>
        <taxon>Exobasidiomycetes</taxon>
        <taxon>Exobasidiales</taxon>
        <taxon>Cryptobasidiaceae</taxon>
        <taxon>Acaromyces</taxon>
    </lineage>
</organism>
<keyword evidence="4" id="KW-0378">Hydrolase</keyword>
<feature type="region of interest" description="Disordered" evidence="10">
    <location>
        <begin position="199"/>
        <end position="225"/>
    </location>
</feature>
<feature type="compositionally biased region" description="Basic and acidic residues" evidence="10">
    <location>
        <begin position="379"/>
        <end position="389"/>
    </location>
</feature>